<name>A0A7N4NL80_SARHA</name>
<evidence type="ECO:0000313" key="5">
    <source>
        <dbReference type="Proteomes" id="UP000007648"/>
    </source>
</evidence>
<dbReference type="AlphaFoldDB" id="A0A7N4NL80"/>
<feature type="compositionally biased region" description="Basic and acidic residues" evidence="1">
    <location>
        <begin position="64"/>
        <end position="79"/>
    </location>
</feature>
<organism evidence="4 5">
    <name type="scientific">Sarcophilus harrisii</name>
    <name type="common">Tasmanian devil</name>
    <name type="synonym">Sarcophilus laniarius</name>
    <dbReference type="NCBI Taxonomy" id="9305"/>
    <lineage>
        <taxon>Eukaryota</taxon>
        <taxon>Metazoa</taxon>
        <taxon>Chordata</taxon>
        <taxon>Craniata</taxon>
        <taxon>Vertebrata</taxon>
        <taxon>Euteleostomi</taxon>
        <taxon>Mammalia</taxon>
        <taxon>Metatheria</taxon>
        <taxon>Dasyuromorphia</taxon>
        <taxon>Dasyuridae</taxon>
        <taxon>Sarcophilus</taxon>
    </lineage>
</organism>
<keyword evidence="2" id="KW-1133">Transmembrane helix</keyword>
<dbReference type="RefSeq" id="XP_012401097.1">
    <property type="nucleotide sequence ID" value="XM_012545643.3"/>
</dbReference>
<dbReference type="GO" id="GO:0030027">
    <property type="term" value="C:lamellipodium"/>
    <property type="evidence" value="ECO:0007669"/>
    <property type="project" value="TreeGrafter"/>
</dbReference>
<keyword evidence="5" id="KW-1185">Reference proteome</keyword>
<dbReference type="GO" id="GO:0016323">
    <property type="term" value="C:basolateral plasma membrane"/>
    <property type="evidence" value="ECO:0007669"/>
    <property type="project" value="TreeGrafter"/>
</dbReference>
<reference evidence="4 5" key="1">
    <citation type="journal article" date="2011" name="Proc. Natl. Acad. Sci. U.S.A.">
        <title>Genetic diversity and population structure of the endangered marsupial Sarcophilus harrisii (Tasmanian devil).</title>
        <authorList>
            <person name="Miller W."/>
            <person name="Hayes V.M."/>
            <person name="Ratan A."/>
            <person name="Petersen D.C."/>
            <person name="Wittekindt N.E."/>
            <person name="Miller J."/>
            <person name="Walenz B."/>
            <person name="Knight J."/>
            <person name="Qi J."/>
            <person name="Zhao F."/>
            <person name="Wang Q."/>
            <person name="Bedoya-Reina O.C."/>
            <person name="Katiyar N."/>
            <person name="Tomsho L.P."/>
            <person name="Kasson L.M."/>
            <person name="Hardie R.A."/>
            <person name="Woodbridge P."/>
            <person name="Tindall E.A."/>
            <person name="Bertelsen M.F."/>
            <person name="Dixon D."/>
            <person name="Pyecroft S."/>
            <person name="Helgen K.M."/>
            <person name="Lesk A.M."/>
            <person name="Pringle T.H."/>
            <person name="Patterson N."/>
            <person name="Zhang Y."/>
            <person name="Kreiss A."/>
            <person name="Woods G.M."/>
            <person name="Jones M.E."/>
            <person name="Schuster S.C."/>
        </authorList>
    </citation>
    <scope>NUCLEOTIDE SEQUENCE [LARGE SCALE GENOMIC DNA]</scope>
</reference>
<dbReference type="PANTHER" id="PTHR47390">
    <property type="entry name" value="PODOPLANIN"/>
    <property type="match status" value="1"/>
</dbReference>
<dbReference type="Proteomes" id="UP000007648">
    <property type="component" value="Unassembled WGS sequence"/>
</dbReference>
<gene>
    <name evidence="4" type="primary">PDPN</name>
</gene>
<keyword evidence="2" id="KW-0812">Transmembrane</keyword>
<dbReference type="OrthoDB" id="9049279at2759"/>
<dbReference type="GO" id="GO:0007165">
    <property type="term" value="P:signal transduction"/>
    <property type="evidence" value="ECO:0007669"/>
    <property type="project" value="TreeGrafter"/>
</dbReference>
<keyword evidence="3" id="KW-0732">Signal</keyword>
<feature type="region of interest" description="Disordered" evidence="1">
    <location>
        <begin position="36"/>
        <end position="91"/>
    </location>
</feature>
<reference evidence="4" key="3">
    <citation type="submission" date="2025-09" db="UniProtKB">
        <authorList>
            <consortium name="Ensembl"/>
        </authorList>
    </citation>
    <scope>IDENTIFICATION</scope>
</reference>
<dbReference type="PANTHER" id="PTHR47390:SF1">
    <property type="entry name" value="PODOPLANIN"/>
    <property type="match status" value="1"/>
</dbReference>
<proteinExistence type="predicted"/>
<evidence type="ECO:0000256" key="3">
    <source>
        <dbReference type="SAM" id="SignalP"/>
    </source>
</evidence>
<feature type="transmembrane region" description="Helical" evidence="2">
    <location>
        <begin position="100"/>
        <end position="122"/>
    </location>
</feature>
<feature type="chain" id="PRO_5029549326" evidence="3">
    <location>
        <begin position="21"/>
        <end position="131"/>
    </location>
</feature>
<dbReference type="GO" id="GO:1901731">
    <property type="term" value="P:positive regulation of platelet aggregation"/>
    <property type="evidence" value="ECO:0007669"/>
    <property type="project" value="TreeGrafter"/>
</dbReference>
<protein>
    <submittedName>
        <fullName evidence="4">Podoplanin</fullName>
    </submittedName>
</protein>
<dbReference type="GO" id="GO:0016324">
    <property type="term" value="C:apical plasma membrane"/>
    <property type="evidence" value="ECO:0007669"/>
    <property type="project" value="TreeGrafter"/>
</dbReference>
<accession>A0A7N4NL80</accession>
<evidence type="ECO:0000256" key="1">
    <source>
        <dbReference type="SAM" id="MobiDB-lite"/>
    </source>
</evidence>
<dbReference type="GO" id="GO:0007155">
    <property type="term" value="P:cell adhesion"/>
    <property type="evidence" value="ECO:0007669"/>
    <property type="project" value="TreeGrafter"/>
</dbReference>
<dbReference type="Pfam" id="PF05808">
    <property type="entry name" value="Podoplanin"/>
    <property type="match status" value="1"/>
</dbReference>
<sequence length="131" mass="14005">MWQFQILLLVLGGSPFWVIAQEDSTVLPEDAATTIDSIDGKSYPSEDAPTLPPTRTPTTFHTPGIEDKPTPEPTVHTRENSTSSRVETDHPSGGLETVTLVGIILGIVIAIGIIAGIIIAVVRKMSGRYSP</sequence>
<reference evidence="4" key="2">
    <citation type="submission" date="2025-08" db="UniProtKB">
        <authorList>
            <consortium name="Ensembl"/>
        </authorList>
    </citation>
    <scope>IDENTIFICATION</scope>
</reference>
<dbReference type="GeneID" id="100935387"/>
<dbReference type="GO" id="GO:0016477">
    <property type="term" value="P:cell migration"/>
    <property type="evidence" value="ECO:0007669"/>
    <property type="project" value="TreeGrafter"/>
</dbReference>
<keyword evidence="2" id="KW-0472">Membrane</keyword>
<dbReference type="CTD" id="10630"/>
<dbReference type="GeneTree" id="ENSGT00940000167236"/>
<feature type="signal peptide" evidence="3">
    <location>
        <begin position="1"/>
        <end position="20"/>
    </location>
</feature>
<evidence type="ECO:0000256" key="2">
    <source>
        <dbReference type="SAM" id="Phobius"/>
    </source>
</evidence>
<evidence type="ECO:0000313" key="4">
    <source>
        <dbReference type="Ensembl" id="ENSSHAP00000024834.1"/>
    </source>
</evidence>
<dbReference type="InterPro" id="IPR052684">
    <property type="entry name" value="Podoplanin_domain"/>
</dbReference>
<dbReference type="Ensembl" id="ENSSHAT00000039892.1">
    <property type="protein sequence ID" value="ENSSHAP00000024834.1"/>
    <property type="gene ID" value="ENSSHAG00000015346.2"/>
</dbReference>